<organism evidence="1">
    <name type="scientific">Manihot esculenta</name>
    <name type="common">Cassava</name>
    <name type="synonym">Jatropha manihot</name>
    <dbReference type="NCBI Taxonomy" id="3983"/>
    <lineage>
        <taxon>Eukaryota</taxon>
        <taxon>Viridiplantae</taxon>
        <taxon>Streptophyta</taxon>
        <taxon>Embryophyta</taxon>
        <taxon>Tracheophyta</taxon>
        <taxon>Spermatophyta</taxon>
        <taxon>Magnoliopsida</taxon>
        <taxon>eudicotyledons</taxon>
        <taxon>Gunneridae</taxon>
        <taxon>Pentapetalae</taxon>
        <taxon>rosids</taxon>
        <taxon>fabids</taxon>
        <taxon>Malpighiales</taxon>
        <taxon>Euphorbiaceae</taxon>
        <taxon>Crotonoideae</taxon>
        <taxon>Manihoteae</taxon>
        <taxon>Manihot</taxon>
    </lineage>
</organism>
<evidence type="ECO:0000313" key="1">
    <source>
        <dbReference type="EMBL" id="OAY49807.1"/>
    </source>
</evidence>
<accession>A0A2C9VUI6</accession>
<dbReference type="AlphaFoldDB" id="A0A2C9VUI6"/>
<reference evidence="1" key="1">
    <citation type="submission" date="2016-02" db="EMBL/GenBank/DDBJ databases">
        <title>WGS assembly of Manihot esculenta.</title>
        <authorList>
            <person name="Bredeson J.V."/>
            <person name="Prochnik S.E."/>
            <person name="Lyons J.B."/>
            <person name="Schmutz J."/>
            <person name="Grimwood J."/>
            <person name="Vrebalov J."/>
            <person name="Bart R.S."/>
            <person name="Amuge T."/>
            <person name="Ferguson M.E."/>
            <person name="Green R."/>
            <person name="Putnam N."/>
            <person name="Stites J."/>
            <person name="Rounsley S."/>
            <person name="Rokhsar D.S."/>
        </authorList>
    </citation>
    <scope>NUCLEOTIDE SEQUENCE [LARGE SCALE GENOMIC DNA]</scope>
    <source>
        <tissue evidence="1">Leaf</tissue>
    </source>
</reference>
<dbReference type="EMBL" id="CM004391">
    <property type="protein sequence ID" value="OAY49807.1"/>
    <property type="molecule type" value="Genomic_DNA"/>
</dbReference>
<proteinExistence type="predicted"/>
<gene>
    <name evidence="1" type="ORF">MANES_05G085000</name>
</gene>
<sequence>MAPFSLWLVDSFSFNSQLLSYPEDLSGNQLLDNRCCASLEAALVLVCLDCWVKVGGFLASSNLVLVLDRGPLCFGVGLASL</sequence>
<protein>
    <submittedName>
        <fullName evidence="1">Uncharacterized protein</fullName>
    </submittedName>
</protein>
<name>A0A2C9VUI6_MANES</name>